<protein>
    <submittedName>
        <fullName evidence="2">SRPBCC family protein</fullName>
    </submittedName>
</protein>
<dbReference type="EMBL" id="JAAGOB010000006">
    <property type="protein sequence ID" value="NED96161.1"/>
    <property type="molecule type" value="Genomic_DNA"/>
</dbReference>
<keyword evidence="1" id="KW-1133">Transmembrane helix</keyword>
<dbReference type="Gene3D" id="3.30.530.20">
    <property type="match status" value="1"/>
</dbReference>
<dbReference type="PANTHER" id="PTHR38588:SF1">
    <property type="entry name" value="BLL0334 PROTEIN"/>
    <property type="match status" value="1"/>
</dbReference>
<keyword evidence="3" id="KW-1185">Reference proteome</keyword>
<dbReference type="InterPro" id="IPR010419">
    <property type="entry name" value="CO_DH_gsu"/>
</dbReference>
<dbReference type="Proteomes" id="UP000469185">
    <property type="component" value="Unassembled WGS sequence"/>
</dbReference>
<evidence type="ECO:0000256" key="1">
    <source>
        <dbReference type="SAM" id="Phobius"/>
    </source>
</evidence>
<organism evidence="2 3">
    <name type="scientific">Phytoactinopolyspora alkaliphila</name>
    <dbReference type="NCBI Taxonomy" id="1783498"/>
    <lineage>
        <taxon>Bacteria</taxon>
        <taxon>Bacillati</taxon>
        <taxon>Actinomycetota</taxon>
        <taxon>Actinomycetes</taxon>
        <taxon>Jiangellales</taxon>
        <taxon>Jiangellaceae</taxon>
        <taxon>Phytoactinopolyspora</taxon>
    </lineage>
</organism>
<dbReference type="RefSeq" id="WP_163818945.1">
    <property type="nucleotide sequence ID" value="NZ_JAAGOB010000006.1"/>
</dbReference>
<dbReference type="InterPro" id="IPR023393">
    <property type="entry name" value="START-like_dom_sf"/>
</dbReference>
<dbReference type="CDD" id="cd07823">
    <property type="entry name" value="SRPBCC_5"/>
    <property type="match status" value="1"/>
</dbReference>
<comment type="caution">
    <text evidence="2">The sequence shown here is derived from an EMBL/GenBank/DDBJ whole genome shotgun (WGS) entry which is preliminary data.</text>
</comment>
<dbReference type="SUPFAM" id="SSF55961">
    <property type="entry name" value="Bet v1-like"/>
    <property type="match status" value="1"/>
</dbReference>
<evidence type="ECO:0000313" key="3">
    <source>
        <dbReference type="Proteomes" id="UP000469185"/>
    </source>
</evidence>
<accession>A0A6N9YM74</accession>
<evidence type="ECO:0000313" key="2">
    <source>
        <dbReference type="EMBL" id="NED96161.1"/>
    </source>
</evidence>
<name>A0A6N9YM74_9ACTN</name>
<keyword evidence="1" id="KW-0472">Membrane</keyword>
<feature type="transmembrane region" description="Helical" evidence="1">
    <location>
        <begin position="257"/>
        <end position="276"/>
    </location>
</feature>
<gene>
    <name evidence="2" type="ORF">G1H11_12660</name>
</gene>
<proteinExistence type="predicted"/>
<dbReference type="Pfam" id="PF06240">
    <property type="entry name" value="COXG"/>
    <property type="match status" value="1"/>
</dbReference>
<keyword evidence="1" id="KW-0812">Transmembrane</keyword>
<reference evidence="2 3" key="1">
    <citation type="submission" date="2020-02" db="EMBL/GenBank/DDBJ databases">
        <authorList>
            <person name="Li X.-J."/>
            <person name="Feng X.-M."/>
        </authorList>
    </citation>
    <scope>NUCLEOTIDE SEQUENCE [LARGE SCALE GENOMIC DNA]</scope>
    <source>
        <strain evidence="2 3">CGMCC 4.7225</strain>
    </source>
</reference>
<sequence>MQLVHQFTVPAPIDDAWKTLLDLPRVAPCMPGATLDEFDGEKFTGSVKVKLGPMTLLYRGQGRLAETDESAHRLVMEASGKDTRGSGTAAATVTASLTADGDRTQVNVTTDLKITGRPAQFGRGLISDVSGKLLDQFADCLAKTLGTTPAEAAATVSGAAVSGAAVSGAAVSGAAVSGAAVSAATGTPGETAAEPGLVGIGGSDGEDLTDVRAAAPGEPELGDRGSVEDAEADRAQVEVEPINLLEITGAQEALRRYGPYAGAAAAVLAAVFWVGLRRRRR</sequence>
<dbReference type="AlphaFoldDB" id="A0A6N9YM74"/>
<dbReference type="PANTHER" id="PTHR38588">
    <property type="entry name" value="BLL0334 PROTEIN"/>
    <property type="match status" value="1"/>
</dbReference>